<evidence type="ECO:0000256" key="6">
    <source>
        <dbReference type="ARBA" id="ARBA00023203"/>
    </source>
</evidence>
<dbReference type="PROSITE" id="PS51263">
    <property type="entry name" value="ADF_H"/>
    <property type="match status" value="2"/>
</dbReference>
<evidence type="ECO:0000256" key="2">
    <source>
        <dbReference type="ARBA" id="ARBA00004544"/>
    </source>
</evidence>
<dbReference type="Pfam" id="PF00241">
    <property type="entry name" value="Cofilin_ADF"/>
    <property type="match status" value="2"/>
</dbReference>
<dbReference type="EMBL" id="OX597818">
    <property type="protein sequence ID" value="CAI9723658.1"/>
    <property type="molecule type" value="Genomic_DNA"/>
</dbReference>
<dbReference type="GO" id="GO:0005938">
    <property type="term" value="C:cell cortex"/>
    <property type="evidence" value="ECO:0007669"/>
    <property type="project" value="UniProtKB-SubCell"/>
</dbReference>
<dbReference type="GO" id="GO:0010591">
    <property type="term" value="P:regulation of lamellipodium assembly"/>
    <property type="evidence" value="ECO:0007669"/>
    <property type="project" value="TreeGrafter"/>
</dbReference>
<evidence type="ECO:0000256" key="10">
    <source>
        <dbReference type="ARBA" id="ARBA00069496"/>
    </source>
</evidence>
<evidence type="ECO:0000259" key="12">
    <source>
        <dbReference type="PROSITE" id="PS51263"/>
    </source>
</evidence>
<keyword evidence="6" id="KW-0009">Actin-binding</keyword>
<dbReference type="GO" id="GO:0030016">
    <property type="term" value="C:myofibril"/>
    <property type="evidence" value="ECO:0007669"/>
    <property type="project" value="TreeGrafter"/>
</dbReference>
<dbReference type="GO" id="GO:0010976">
    <property type="term" value="P:positive regulation of neuron projection development"/>
    <property type="evidence" value="ECO:0007669"/>
    <property type="project" value="TreeGrafter"/>
</dbReference>
<organism evidence="13 14">
    <name type="scientific">Octopus vulgaris</name>
    <name type="common">Common octopus</name>
    <dbReference type="NCBI Taxonomy" id="6645"/>
    <lineage>
        <taxon>Eukaryota</taxon>
        <taxon>Metazoa</taxon>
        <taxon>Spiralia</taxon>
        <taxon>Lophotrochozoa</taxon>
        <taxon>Mollusca</taxon>
        <taxon>Cephalopoda</taxon>
        <taxon>Coleoidea</taxon>
        <taxon>Octopodiformes</taxon>
        <taxon>Octopoda</taxon>
        <taxon>Incirrata</taxon>
        <taxon>Octopodidae</taxon>
        <taxon>Octopus</taxon>
    </lineage>
</organism>
<protein>
    <recommendedName>
        <fullName evidence="10">Twinfilin</fullName>
    </recommendedName>
</protein>
<evidence type="ECO:0000256" key="3">
    <source>
        <dbReference type="ARBA" id="ARBA00009557"/>
    </source>
</evidence>
<dbReference type="GO" id="GO:0005884">
    <property type="term" value="C:actin filament"/>
    <property type="evidence" value="ECO:0007669"/>
    <property type="project" value="TreeGrafter"/>
</dbReference>
<comment type="function">
    <text evidence="9">Actin-binding protein involved in motile and morphological processes. Inhibits actin polymerization, likely by sequestering G-actin.</text>
</comment>
<name>A0AA36AXV7_OCTVU</name>
<keyword evidence="7" id="KW-0206">Cytoskeleton</keyword>
<dbReference type="Gene3D" id="3.40.20.10">
    <property type="entry name" value="Severin"/>
    <property type="match status" value="2"/>
</dbReference>
<evidence type="ECO:0000256" key="1">
    <source>
        <dbReference type="ARBA" id="ARBA00004245"/>
    </source>
</evidence>
<evidence type="ECO:0000313" key="13">
    <source>
        <dbReference type="EMBL" id="CAI9723658.1"/>
    </source>
</evidence>
<evidence type="ECO:0000256" key="11">
    <source>
        <dbReference type="SAM" id="MobiDB-lite"/>
    </source>
</evidence>
<comment type="similarity">
    <text evidence="3">Belongs to the actin-binding proteins ADF family. Twinfilin subfamily.</text>
</comment>
<dbReference type="SMART" id="SM00102">
    <property type="entry name" value="ADF"/>
    <property type="match status" value="2"/>
</dbReference>
<keyword evidence="5" id="KW-0677">Repeat</keyword>
<dbReference type="GO" id="GO:0030042">
    <property type="term" value="P:actin filament depolymerization"/>
    <property type="evidence" value="ECO:0007669"/>
    <property type="project" value="TreeGrafter"/>
</dbReference>
<dbReference type="PANTHER" id="PTHR13759:SF1">
    <property type="entry name" value="TWINFILIN"/>
    <property type="match status" value="1"/>
</dbReference>
<dbReference type="SUPFAM" id="SSF55753">
    <property type="entry name" value="Actin depolymerizing proteins"/>
    <property type="match status" value="2"/>
</dbReference>
<dbReference type="CDD" id="cd11285">
    <property type="entry name" value="ADF_Twf-N_like"/>
    <property type="match status" value="1"/>
</dbReference>
<comment type="subunit">
    <text evidence="8">Interacts with G-actin; ADP-actin form.</text>
</comment>
<dbReference type="AlphaFoldDB" id="A0AA36AXV7"/>
<evidence type="ECO:0000256" key="5">
    <source>
        <dbReference type="ARBA" id="ARBA00022737"/>
    </source>
</evidence>
<comment type="subcellular location">
    <subcellularLocation>
        <location evidence="2">Cytoplasm</location>
        <location evidence="2">Cell cortex</location>
    </subcellularLocation>
    <subcellularLocation>
        <location evidence="1">Cytoplasm</location>
        <location evidence="1">Cytoskeleton</location>
    </subcellularLocation>
</comment>
<proteinExistence type="inferred from homology"/>
<gene>
    <name evidence="13" type="ORF">OCTVUL_1B022398</name>
</gene>
<keyword evidence="14" id="KW-1185">Reference proteome</keyword>
<dbReference type="InterPro" id="IPR002108">
    <property type="entry name" value="ADF-H"/>
</dbReference>
<evidence type="ECO:0000256" key="7">
    <source>
        <dbReference type="ARBA" id="ARBA00023212"/>
    </source>
</evidence>
<feature type="domain" description="ADF-H" evidence="12">
    <location>
        <begin position="179"/>
        <end position="315"/>
    </location>
</feature>
<evidence type="ECO:0000256" key="4">
    <source>
        <dbReference type="ARBA" id="ARBA00022490"/>
    </source>
</evidence>
<evidence type="ECO:0000256" key="8">
    <source>
        <dbReference type="ARBA" id="ARBA00038532"/>
    </source>
</evidence>
<dbReference type="FunFam" id="3.40.20.10:FF:000042">
    <property type="entry name" value="Actin depolymerizing protein"/>
    <property type="match status" value="1"/>
</dbReference>
<accession>A0AA36AXV7</accession>
<keyword evidence="4" id="KW-0963">Cytoplasm</keyword>
<dbReference type="GO" id="GO:0051015">
    <property type="term" value="F:actin filament binding"/>
    <property type="evidence" value="ECO:0007669"/>
    <property type="project" value="TreeGrafter"/>
</dbReference>
<dbReference type="PANTHER" id="PTHR13759">
    <property type="entry name" value="TWINFILIN"/>
    <property type="match status" value="1"/>
</dbReference>
<evidence type="ECO:0000313" key="14">
    <source>
        <dbReference type="Proteomes" id="UP001162480"/>
    </source>
</evidence>
<dbReference type="InterPro" id="IPR029006">
    <property type="entry name" value="ADF-H/Gelsolin-like_dom_sf"/>
</dbReference>
<dbReference type="GO" id="GO:0003785">
    <property type="term" value="F:actin monomer binding"/>
    <property type="evidence" value="ECO:0007669"/>
    <property type="project" value="TreeGrafter"/>
</dbReference>
<evidence type="ECO:0000256" key="9">
    <source>
        <dbReference type="ARBA" id="ARBA00056419"/>
    </source>
</evidence>
<feature type="region of interest" description="Disordered" evidence="11">
    <location>
        <begin position="321"/>
        <end position="350"/>
    </location>
</feature>
<dbReference type="Proteomes" id="UP001162480">
    <property type="component" value="Chromosome 5"/>
</dbReference>
<reference evidence="13" key="1">
    <citation type="submission" date="2023-08" db="EMBL/GenBank/DDBJ databases">
        <authorList>
            <person name="Alioto T."/>
            <person name="Alioto T."/>
            <person name="Gomez Garrido J."/>
        </authorList>
    </citation>
    <scope>NUCLEOTIDE SEQUENCE</scope>
</reference>
<dbReference type="CDD" id="cd11284">
    <property type="entry name" value="ADF_Twf-C_like"/>
    <property type="match status" value="1"/>
</dbReference>
<dbReference type="InterPro" id="IPR028458">
    <property type="entry name" value="Twinfilin"/>
</dbReference>
<dbReference type="FunFam" id="3.40.20.10:FF:000007">
    <property type="entry name" value="Twinfilin-1 isoform 1"/>
    <property type="match status" value="1"/>
</dbReference>
<feature type="domain" description="ADF-H" evidence="12">
    <location>
        <begin position="4"/>
        <end position="141"/>
    </location>
</feature>
<dbReference type="GO" id="GO:0051016">
    <property type="term" value="P:barbed-end actin filament capping"/>
    <property type="evidence" value="ECO:0007669"/>
    <property type="project" value="TreeGrafter"/>
</dbReference>
<sequence>MSHQTGISASPELKVFFGKAKSDGVRFMKLSIENEELVLEKHLLPKGDWKNLSHYDKMVLANLDDKKPSYLLYRLDTKNNLGYEWLFIAWSPDFSPVREKMVYAATRATLKSEFGGGAIKEELFGTVEEDISLNGFLKHIEFQKAPAPLTFAEEELEIIRKTEVNTDVNIDTKNQTMQGLAFPIANDCVAALERLRNGLITYVQISIDIERERICLETEADIDVSSLPMKVPDNHARYHFFIFKHTHEGDFIESIVFIYSTPGYSIPVKERMLYSSCKSCFLSYVEQNMGMEIVKKVEISEGAELTEEFLQDELHPKKNIARQAFAKPKGPSNRGPKRMIRPTSDSSAVN</sequence>